<dbReference type="EMBL" id="JAQQEZ010000007">
    <property type="protein sequence ID" value="MFM0002042.1"/>
    <property type="molecule type" value="Genomic_DNA"/>
</dbReference>
<feature type="domain" description="DUF4365" evidence="1">
    <location>
        <begin position="38"/>
        <end position="155"/>
    </location>
</feature>
<sequence length="1321" mass="146183">MAAYQILPQESEAQRIGQRADKCFGANRPDAWRVHSLEGTDDAGLDFQVQIVDDSRYSAVFRVQLKGTESPTLSTAGDFYSISLERSTLNYYAKVTEPILLVLCDLSDKLAATKNCPCFFVWIHDELKRHRAAGKDSSGSDSLVVRVPVANRLDENLDLLPTLESKIRLHKTAAALDAMVEERLPSAAPDERITLLENLATGLSRYDSTLLTVVAAPITSPWPEAPKGTFAGKLNEIDRLLQTGFAKKVHPILDTLRPELEQATTHEQAEYWFCIGRMAAWSGDNASAARHYDQACSLTSNLPRYVTAWAETQLSLLYDPDGVNDLAVIKSRLTSDEPDVRTALARILAAEGDSASAIGVLASLDRALALPTLGIIASMQGRHDDTIALCDEGLARADLPLRHQQLLYLLRARAKFAISMPEDVRNAGDYFIAAWSGPAKLDGPLLRSAWNDIVHTVALMREAGWPSNVEFIADIWGATALMLGRANETFAFAKEAATTRPHIESVQRTLELLAVNIEDYDSALAANECQPKSAEQEFRKIGILHQAKSHIKCLEAVEAGVDRLPQEHQLYPVSVALGVLSADRLLLSDRAEVLAKRLQAQPEWEDHYAVLKFFRAAGTNVLGREAALQVLLDDFRRLKGPKAVALQLFYVLDASDAKQAADCIEVAECIRKFQQLGLDGEFQLAQAYVTLQDWSALLSVADRAISKYDHVGRFYAIRALALDKLGLAPEALTELRRLVNTSVADRLATDTYVHIVMRSGFVDEALELAERLVAAESDRNRRLDSLQLLFNLLQAKEPGTKRAMDVAWAMGQLVDRTDESAEGQFLATFLTATAGPETTSDAARIGEFQQRLSDFFEKWPDSRILRRGFLPENASGEELLKALKSILGDPQAPNGEILKLERQMSRGEMPVPFSWRPRLILRNVMDMGQLWEIGKNSTFDAHQYHLSMVVGEWRARPFLDGLRGIPLLDLTALFVLQDLELFDVLFKVFPMVAISQALLLEIQERASPLSNSWAQARYAALVKELNQRFEKIQQPVSSMPVGETGPKAHLLSQDMSLLAKGERYFVYSDDAAMRIFASGPEASSRSFCTLDLLARADELGLLTPQHVGEKIGMLCAWKVAVMITPRNLLASLPDEVGAARSVAEAVDAIWASSTCDAIFEGIWNVRKKYAEIAVHVIQLLASLLSDERNNIRTIAAIVGIWHVKAKLRTEINQLTPVERLAVLVAQTAPQDIVKQASATKRLWETYILVVELEFGNQMDEQKERDAVTTMGLTCARLDLLLQENGTETRHGDAMRVGLGEGTGDMERFNSAYAKAISAGRK</sequence>
<evidence type="ECO:0000313" key="3">
    <source>
        <dbReference type="Proteomes" id="UP001629230"/>
    </source>
</evidence>
<evidence type="ECO:0000313" key="2">
    <source>
        <dbReference type="EMBL" id="MFM0002042.1"/>
    </source>
</evidence>
<dbReference type="RefSeq" id="WP_408177453.1">
    <property type="nucleotide sequence ID" value="NZ_JAQQEZ010000007.1"/>
</dbReference>
<proteinExistence type="predicted"/>
<dbReference type="Proteomes" id="UP001629230">
    <property type="component" value="Unassembled WGS sequence"/>
</dbReference>
<comment type="caution">
    <text evidence="2">The sequence shown here is derived from an EMBL/GenBank/DDBJ whole genome shotgun (WGS) entry which is preliminary data.</text>
</comment>
<reference evidence="2 3" key="1">
    <citation type="journal article" date="2024" name="Chem. Sci.">
        <title>Discovery of megapolipeptins by genome mining of a Burkholderiales bacteria collection.</title>
        <authorList>
            <person name="Paulo B.S."/>
            <person name="Recchia M.J.J."/>
            <person name="Lee S."/>
            <person name="Fergusson C.H."/>
            <person name="Romanowski S.B."/>
            <person name="Hernandez A."/>
            <person name="Krull N."/>
            <person name="Liu D.Y."/>
            <person name="Cavanagh H."/>
            <person name="Bos A."/>
            <person name="Gray C.A."/>
            <person name="Murphy B.T."/>
            <person name="Linington R.G."/>
            <person name="Eustaquio A.S."/>
        </authorList>
    </citation>
    <scope>NUCLEOTIDE SEQUENCE [LARGE SCALE GENOMIC DNA]</scope>
    <source>
        <strain evidence="2 3">RL17-350-BIC-A</strain>
    </source>
</reference>
<dbReference type="InterPro" id="IPR025375">
    <property type="entry name" value="DUF4365"/>
</dbReference>
<name>A0ABW9ARQ5_9BURK</name>
<dbReference type="Pfam" id="PF14280">
    <property type="entry name" value="DUF4365"/>
    <property type="match status" value="1"/>
</dbReference>
<dbReference type="SUPFAM" id="SSF48452">
    <property type="entry name" value="TPR-like"/>
    <property type="match status" value="1"/>
</dbReference>
<evidence type="ECO:0000259" key="1">
    <source>
        <dbReference type="Pfam" id="PF14280"/>
    </source>
</evidence>
<dbReference type="Gene3D" id="1.25.40.10">
    <property type="entry name" value="Tetratricopeptide repeat domain"/>
    <property type="match status" value="1"/>
</dbReference>
<keyword evidence="3" id="KW-1185">Reference proteome</keyword>
<accession>A0ABW9ARQ5</accession>
<organism evidence="2 3">
    <name type="scientific">Paraburkholderia dipogonis</name>
    <dbReference type="NCBI Taxonomy" id="1211383"/>
    <lineage>
        <taxon>Bacteria</taxon>
        <taxon>Pseudomonadati</taxon>
        <taxon>Pseudomonadota</taxon>
        <taxon>Betaproteobacteria</taxon>
        <taxon>Burkholderiales</taxon>
        <taxon>Burkholderiaceae</taxon>
        <taxon>Paraburkholderia</taxon>
    </lineage>
</organism>
<protein>
    <submittedName>
        <fullName evidence="2">DUF4365 domain-containing protein</fullName>
    </submittedName>
</protein>
<gene>
    <name evidence="2" type="ORF">PQR57_13515</name>
</gene>
<dbReference type="InterPro" id="IPR011990">
    <property type="entry name" value="TPR-like_helical_dom_sf"/>
</dbReference>